<name>A0A086ZDX9_9BIFI</name>
<dbReference type="Gene3D" id="1.10.3720.10">
    <property type="entry name" value="MetI-like"/>
    <property type="match status" value="1"/>
</dbReference>
<evidence type="ECO:0000256" key="1">
    <source>
        <dbReference type="ARBA" id="ARBA00004651"/>
    </source>
</evidence>
<dbReference type="PANTHER" id="PTHR43386:SF6">
    <property type="entry name" value="ABC TRANSPORTER PERMEASE PROTEIN"/>
    <property type="match status" value="1"/>
</dbReference>
<dbReference type="PANTHER" id="PTHR43386">
    <property type="entry name" value="OLIGOPEPTIDE TRANSPORT SYSTEM PERMEASE PROTEIN APPC"/>
    <property type="match status" value="1"/>
</dbReference>
<comment type="subcellular location">
    <subcellularLocation>
        <location evidence="1 7">Cell membrane</location>
        <topology evidence="1 7">Multi-pass membrane protein</topology>
    </subcellularLocation>
</comment>
<dbReference type="SUPFAM" id="SSF161098">
    <property type="entry name" value="MetI-like"/>
    <property type="match status" value="1"/>
</dbReference>
<evidence type="ECO:0000256" key="3">
    <source>
        <dbReference type="ARBA" id="ARBA00022475"/>
    </source>
</evidence>
<comment type="similarity">
    <text evidence="7">Belongs to the binding-protein-dependent transport system permease family.</text>
</comment>
<evidence type="ECO:0000313" key="11">
    <source>
        <dbReference type="Proteomes" id="UP000029096"/>
    </source>
</evidence>
<feature type="transmembrane region" description="Helical" evidence="7">
    <location>
        <begin position="144"/>
        <end position="168"/>
    </location>
</feature>
<evidence type="ECO:0000259" key="9">
    <source>
        <dbReference type="PROSITE" id="PS50928"/>
    </source>
</evidence>
<keyword evidence="2 7" id="KW-0813">Transport</keyword>
<evidence type="ECO:0000256" key="5">
    <source>
        <dbReference type="ARBA" id="ARBA00022989"/>
    </source>
</evidence>
<feature type="region of interest" description="Disordered" evidence="8">
    <location>
        <begin position="1"/>
        <end position="31"/>
    </location>
</feature>
<dbReference type="CDD" id="cd06261">
    <property type="entry name" value="TM_PBP2"/>
    <property type="match status" value="1"/>
</dbReference>
<keyword evidence="6 7" id="KW-0472">Membrane</keyword>
<dbReference type="EMBL" id="JGYP01000005">
    <property type="protein sequence ID" value="KFI44729.1"/>
    <property type="molecule type" value="Genomic_DNA"/>
</dbReference>
<evidence type="ECO:0000256" key="7">
    <source>
        <dbReference type="RuleBase" id="RU363032"/>
    </source>
</evidence>
<proteinExistence type="inferred from homology"/>
<evidence type="ECO:0000256" key="8">
    <source>
        <dbReference type="SAM" id="MobiDB-lite"/>
    </source>
</evidence>
<dbReference type="eggNOG" id="COG1173">
    <property type="taxonomic scope" value="Bacteria"/>
</dbReference>
<reference evidence="10 11" key="1">
    <citation type="submission" date="2014-03" db="EMBL/GenBank/DDBJ databases">
        <title>Genomics of Bifidobacteria.</title>
        <authorList>
            <person name="Ventura M."/>
            <person name="Milani C."/>
            <person name="Lugli G.A."/>
        </authorList>
    </citation>
    <scope>NUCLEOTIDE SEQUENCE [LARGE SCALE GENOMIC DNA]</scope>
    <source>
        <strain evidence="10 11">DSM 22767</strain>
    </source>
</reference>
<feature type="transmembrane region" description="Helical" evidence="7">
    <location>
        <begin position="175"/>
        <end position="195"/>
    </location>
</feature>
<dbReference type="GO" id="GO:0005886">
    <property type="term" value="C:plasma membrane"/>
    <property type="evidence" value="ECO:0007669"/>
    <property type="project" value="UniProtKB-SubCell"/>
</dbReference>
<dbReference type="AlphaFoldDB" id="A0A086ZDX9"/>
<gene>
    <name evidence="10" type="ORF">BBOH_1452</name>
</gene>
<dbReference type="Pfam" id="PF12911">
    <property type="entry name" value="OppC_N"/>
    <property type="match status" value="1"/>
</dbReference>
<keyword evidence="5 7" id="KW-1133">Transmembrane helix</keyword>
<feature type="compositionally biased region" description="Low complexity" evidence="8">
    <location>
        <begin position="19"/>
        <end position="31"/>
    </location>
</feature>
<dbReference type="InterPro" id="IPR035906">
    <property type="entry name" value="MetI-like_sf"/>
</dbReference>
<feature type="domain" description="ABC transmembrane type-1" evidence="9">
    <location>
        <begin position="136"/>
        <end position="327"/>
    </location>
</feature>
<feature type="transmembrane region" description="Helical" evidence="7">
    <location>
        <begin position="75"/>
        <end position="96"/>
    </location>
</feature>
<dbReference type="STRING" id="1437606.BBOH_1452"/>
<keyword evidence="4 7" id="KW-0812">Transmembrane</keyword>
<dbReference type="Pfam" id="PF00528">
    <property type="entry name" value="BPD_transp_1"/>
    <property type="match status" value="1"/>
</dbReference>
<feature type="transmembrane region" description="Helical" evidence="7">
    <location>
        <begin position="309"/>
        <end position="330"/>
    </location>
</feature>
<evidence type="ECO:0000256" key="4">
    <source>
        <dbReference type="ARBA" id="ARBA00022692"/>
    </source>
</evidence>
<sequence length="341" mass="36735">MSDKNHQDDDMTDFAMNETSRSSVTSGTGTVLPGQERYVASLDETPLHEVDSMDESAPASNMWTDAWRTLRRNPLFIVAGVLIVFIVFVALFPGVFTHQNPNYCQLEHSLEKGGPGHPFGYDTQGCDVFTRTVYGTRTSLSVGLLTTLLVVIVGTLIGGLAGFFGGWIDAVLSRFTDIFMAIPMLLGAIVVLQMFRTSSSIWKIVLVLTLFGWTQTARIARSSVLETKNLEFNTASTALGSTPLRNLVRHILPNSVASIIVVGTTSLGSYIVSEATLSFLGIGLPSTTVSWGGDISNAQAILRTDPSVLFYPSAALAITVLAFIMMGDAVKDALDPKSRTA</sequence>
<protein>
    <submittedName>
        <fullName evidence="10">Peptide ABC transporter, permease</fullName>
    </submittedName>
</protein>
<organism evidence="10 11">
    <name type="scientific">Bifidobacterium bohemicum DSM 22767</name>
    <dbReference type="NCBI Taxonomy" id="1437606"/>
    <lineage>
        <taxon>Bacteria</taxon>
        <taxon>Bacillati</taxon>
        <taxon>Actinomycetota</taxon>
        <taxon>Actinomycetes</taxon>
        <taxon>Bifidobacteriales</taxon>
        <taxon>Bifidobacteriaceae</taxon>
        <taxon>Bifidobacterium</taxon>
    </lineage>
</organism>
<accession>A0A086ZDX9</accession>
<dbReference type="InterPro" id="IPR000515">
    <property type="entry name" value="MetI-like"/>
</dbReference>
<dbReference type="GO" id="GO:0055085">
    <property type="term" value="P:transmembrane transport"/>
    <property type="evidence" value="ECO:0007669"/>
    <property type="project" value="InterPro"/>
</dbReference>
<comment type="caution">
    <text evidence="10">The sequence shown here is derived from an EMBL/GenBank/DDBJ whole genome shotgun (WGS) entry which is preliminary data.</text>
</comment>
<dbReference type="InterPro" id="IPR050366">
    <property type="entry name" value="BP-dependent_transpt_permease"/>
</dbReference>
<evidence type="ECO:0000313" key="10">
    <source>
        <dbReference type="EMBL" id="KFI44729.1"/>
    </source>
</evidence>
<keyword evidence="3" id="KW-1003">Cell membrane</keyword>
<evidence type="ECO:0000256" key="2">
    <source>
        <dbReference type="ARBA" id="ARBA00022448"/>
    </source>
</evidence>
<keyword evidence="11" id="KW-1185">Reference proteome</keyword>
<dbReference type="InterPro" id="IPR025966">
    <property type="entry name" value="OppC_N"/>
</dbReference>
<dbReference type="Proteomes" id="UP000029096">
    <property type="component" value="Unassembled WGS sequence"/>
</dbReference>
<dbReference type="PROSITE" id="PS50928">
    <property type="entry name" value="ABC_TM1"/>
    <property type="match status" value="1"/>
</dbReference>
<evidence type="ECO:0000256" key="6">
    <source>
        <dbReference type="ARBA" id="ARBA00023136"/>
    </source>
</evidence>